<dbReference type="InterPro" id="IPR011032">
    <property type="entry name" value="GroES-like_sf"/>
</dbReference>
<dbReference type="Gene3D" id="3.90.180.10">
    <property type="entry name" value="Medium-chain alcohol dehydrogenases, catalytic domain"/>
    <property type="match status" value="1"/>
</dbReference>
<sequence>METKAYANHAADQAFVPYIFDRRDPGPEDVAIDIKYCGICHSDIHTARSEWGPAQYPCVPGHEIVGIVRDVGSNVTRFKAGDKVGVGCLVDSCRTCPSCEEGLENYCENGFTGTYNSTDRHGGYTKGGYSNFIVTDQRFVLSIPENLDLAATAPLLCAGITTFSPLKHVGLKKGDKLGVLGLGGLGHMAVKLGASFGAEVTVLSRSAHKQADAESLGAHRFVLSTNENAVAEHANYFDYIIDTVSAPHDLGQAFGMIKREGTLIMVGASDKPLDLNVFPMILKRRKMLGSLIGGLPETQEMLDHCGRHNITADIELIDPERINEAFDRTVKSDVKYRFVIDCQKF</sequence>
<comment type="similarity">
    <text evidence="5">Belongs to the zinc-containing alcohol dehydrogenase family.</text>
</comment>
<evidence type="ECO:0000313" key="7">
    <source>
        <dbReference type="EMBL" id="SMF27361.1"/>
    </source>
</evidence>
<dbReference type="SUPFAM" id="SSF51735">
    <property type="entry name" value="NAD(P)-binding Rossmann-fold domains"/>
    <property type="match status" value="1"/>
</dbReference>
<evidence type="ECO:0000256" key="5">
    <source>
        <dbReference type="RuleBase" id="RU361277"/>
    </source>
</evidence>
<reference evidence="8" key="1">
    <citation type="submission" date="2017-04" db="EMBL/GenBank/DDBJ databases">
        <authorList>
            <person name="Varghese N."/>
            <person name="Submissions S."/>
        </authorList>
    </citation>
    <scope>NUCLEOTIDE SEQUENCE [LARGE SCALE GENOMIC DNA]</scope>
    <source>
        <strain evidence="8">RKEM611</strain>
    </source>
</reference>
<dbReference type="InterPro" id="IPR036291">
    <property type="entry name" value="NAD(P)-bd_dom_sf"/>
</dbReference>
<dbReference type="InterPro" id="IPR020843">
    <property type="entry name" value="ER"/>
</dbReference>
<dbReference type="Proteomes" id="UP000192907">
    <property type="component" value="Unassembled WGS sequence"/>
</dbReference>
<comment type="cofactor">
    <cofactor evidence="1 5">
        <name>Zn(2+)</name>
        <dbReference type="ChEBI" id="CHEBI:29105"/>
    </cofactor>
</comment>
<keyword evidence="8" id="KW-1185">Reference proteome</keyword>
<evidence type="ECO:0000256" key="3">
    <source>
        <dbReference type="ARBA" id="ARBA00022833"/>
    </source>
</evidence>
<dbReference type="CDD" id="cd05283">
    <property type="entry name" value="CAD1"/>
    <property type="match status" value="1"/>
</dbReference>
<dbReference type="PANTHER" id="PTHR42683">
    <property type="entry name" value="ALDEHYDE REDUCTASE"/>
    <property type="match status" value="1"/>
</dbReference>
<name>A0A1Y6BSW7_9BACT</name>
<dbReference type="SMART" id="SM00829">
    <property type="entry name" value="PKS_ER"/>
    <property type="match status" value="1"/>
</dbReference>
<dbReference type="RefSeq" id="WP_132318734.1">
    <property type="nucleotide sequence ID" value="NZ_FWZT01000008.1"/>
</dbReference>
<evidence type="ECO:0000256" key="4">
    <source>
        <dbReference type="ARBA" id="ARBA00023002"/>
    </source>
</evidence>
<keyword evidence="2 5" id="KW-0479">Metal-binding</keyword>
<evidence type="ECO:0000259" key="6">
    <source>
        <dbReference type="SMART" id="SM00829"/>
    </source>
</evidence>
<dbReference type="InterPro" id="IPR013149">
    <property type="entry name" value="ADH-like_C"/>
</dbReference>
<gene>
    <name evidence="7" type="ORF">SAMN06296036_108214</name>
</gene>
<dbReference type="InterPro" id="IPR013154">
    <property type="entry name" value="ADH-like_N"/>
</dbReference>
<dbReference type="GO" id="GO:0008270">
    <property type="term" value="F:zinc ion binding"/>
    <property type="evidence" value="ECO:0007669"/>
    <property type="project" value="InterPro"/>
</dbReference>
<dbReference type="Pfam" id="PF08240">
    <property type="entry name" value="ADH_N"/>
    <property type="match status" value="1"/>
</dbReference>
<dbReference type="FunFam" id="3.40.50.720:FF:000022">
    <property type="entry name" value="Cinnamyl alcohol dehydrogenase"/>
    <property type="match status" value="1"/>
</dbReference>
<evidence type="ECO:0000256" key="2">
    <source>
        <dbReference type="ARBA" id="ARBA00022723"/>
    </source>
</evidence>
<dbReference type="Pfam" id="PF00107">
    <property type="entry name" value="ADH_zinc_N"/>
    <property type="match status" value="1"/>
</dbReference>
<evidence type="ECO:0000256" key="1">
    <source>
        <dbReference type="ARBA" id="ARBA00001947"/>
    </source>
</evidence>
<feature type="domain" description="Enoyl reductase (ER)" evidence="6">
    <location>
        <begin position="8"/>
        <end position="340"/>
    </location>
</feature>
<keyword evidence="3 5" id="KW-0862">Zinc</keyword>
<dbReference type="GO" id="GO:0008106">
    <property type="term" value="F:alcohol dehydrogenase (NADP+) activity"/>
    <property type="evidence" value="ECO:0007669"/>
    <property type="project" value="UniProtKB-ARBA"/>
</dbReference>
<proteinExistence type="inferred from homology"/>
<dbReference type="InterPro" id="IPR002328">
    <property type="entry name" value="ADH_Zn_CS"/>
</dbReference>
<organism evidence="7 8">
    <name type="scientific">Pseudobacteriovorax antillogorgiicola</name>
    <dbReference type="NCBI Taxonomy" id="1513793"/>
    <lineage>
        <taxon>Bacteria</taxon>
        <taxon>Pseudomonadati</taxon>
        <taxon>Bdellovibrionota</taxon>
        <taxon>Oligoflexia</taxon>
        <taxon>Oligoflexales</taxon>
        <taxon>Pseudobacteriovoracaceae</taxon>
        <taxon>Pseudobacteriovorax</taxon>
    </lineage>
</organism>
<accession>A0A1Y6BSW7</accession>
<dbReference type="AlphaFoldDB" id="A0A1Y6BSW7"/>
<protein>
    <submittedName>
        <fullName evidence="7">Uncharacterized zinc-type alcohol dehydrogenase-like protein</fullName>
    </submittedName>
</protein>
<dbReference type="OrthoDB" id="5290529at2"/>
<evidence type="ECO:0000313" key="8">
    <source>
        <dbReference type="Proteomes" id="UP000192907"/>
    </source>
</evidence>
<dbReference type="SUPFAM" id="SSF50129">
    <property type="entry name" value="GroES-like"/>
    <property type="match status" value="1"/>
</dbReference>
<dbReference type="InterPro" id="IPR047109">
    <property type="entry name" value="CAD-like"/>
</dbReference>
<dbReference type="STRING" id="1513793.SAMN06296036_108214"/>
<keyword evidence="4" id="KW-0560">Oxidoreductase</keyword>
<dbReference type="EMBL" id="FWZT01000008">
    <property type="protein sequence ID" value="SMF27361.1"/>
    <property type="molecule type" value="Genomic_DNA"/>
</dbReference>
<dbReference type="Gene3D" id="3.40.50.720">
    <property type="entry name" value="NAD(P)-binding Rossmann-like Domain"/>
    <property type="match status" value="1"/>
</dbReference>
<dbReference type="PROSITE" id="PS00059">
    <property type="entry name" value="ADH_ZINC"/>
    <property type="match status" value="1"/>
</dbReference>